<dbReference type="EMBL" id="QBKU01000010">
    <property type="protein sequence ID" value="PTX72894.1"/>
    <property type="molecule type" value="Genomic_DNA"/>
</dbReference>
<protein>
    <submittedName>
        <fullName evidence="1">Uncharacterized protein</fullName>
    </submittedName>
</protein>
<dbReference type="Proteomes" id="UP000244092">
    <property type="component" value="Unassembled WGS sequence"/>
</dbReference>
<name>A0A2T6CBL9_9RHOB</name>
<reference evidence="1 2" key="1">
    <citation type="submission" date="2018-04" db="EMBL/GenBank/DDBJ databases">
        <title>Genomic Encyclopedia of Archaeal and Bacterial Type Strains, Phase II (KMG-II): from individual species to whole genera.</title>
        <authorList>
            <person name="Goeker M."/>
        </authorList>
    </citation>
    <scope>NUCLEOTIDE SEQUENCE [LARGE SCALE GENOMIC DNA]</scope>
    <source>
        <strain evidence="1 2">DSM 12244</strain>
    </source>
</reference>
<comment type="caution">
    <text evidence="1">The sequence shown here is derived from an EMBL/GenBank/DDBJ whole genome shotgun (WGS) entry which is preliminary data.</text>
</comment>
<organism evidence="1 2">
    <name type="scientific">Sulfitobacter mediterraneus</name>
    <dbReference type="NCBI Taxonomy" id="83219"/>
    <lineage>
        <taxon>Bacteria</taxon>
        <taxon>Pseudomonadati</taxon>
        <taxon>Pseudomonadota</taxon>
        <taxon>Alphaproteobacteria</taxon>
        <taxon>Rhodobacterales</taxon>
        <taxon>Roseobacteraceae</taxon>
        <taxon>Sulfitobacter</taxon>
    </lineage>
</organism>
<accession>A0A2T6CBL9</accession>
<evidence type="ECO:0000313" key="2">
    <source>
        <dbReference type="Proteomes" id="UP000244092"/>
    </source>
</evidence>
<evidence type="ECO:0000313" key="1">
    <source>
        <dbReference type="EMBL" id="PTX72894.1"/>
    </source>
</evidence>
<sequence>MKSNRIHEMLGLASAAAGFCDRTIQTVSALRDRLGRATLKRDSQLVETLKKLDADLSAAAVVNARLSAELTILNDEVSKAEEFEQEKARYELVETSEGDFVFRIKSSMADEQPIHYICPVCLNQDKTISFIGGRHRKICQTNRKHVFNFGKSAPVLTPKVRH</sequence>
<dbReference type="AlphaFoldDB" id="A0A2T6CBL9"/>
<proteinExistence type="predicted"/>
<gene>
    <name evidence="1" type="ORF">C8N31_110155</name>
</gene>